<dbReference type="eggNOG" id="ENOG502RV8V">
    <property type="taxonomic scope" value="Eukaryota"/>
</dbReference>
<protein>
    <submittedName>
        <fullName evidence="1">Uncharacterized protein</fullName>
    </submittedName>
</protein>
<dbReference type="AlphaFoldDB" id="F2U534"/>
<dbReference type="Proteomes" id="UP000007799">
    <property type="component" value="Unassembled WGS sequence"/>
</dbReference>
<reference evidence="1" key="1">
    <citation type="submission" date="2009-08" db="EMBL/GenBank/DDBJ databases">
        <title>Annotation of Salpingoeca rosetta.</title>
        <authorList>
            <consortium name="The Broad Institute Genome Sequencing Platform"/>
            <person name="Russ C."/>
            <person name="Cuomo C."/>
            <person name="Burger G."/>
            <person name="Gray M.W."/>
            <person name="Holland P.W.H."/>
            <person name="King N."/>
            <person name="Lang F.B.F."/>
            <person name="Roger A.J."/>
            <person name="Ruiz-Trillo I."/>
            <person name="Young S.K."/>
            <person name="Zeng Q."/>
            <person name="Gargeya S."/>
            <person name="Alvarado L."/>
            <person name="Berlin A."/>
            <person name="Chapman S.B."/>
            <person name="Chen Z."/>
            <person name="Freedman E."/>
            <person name="Gellesch M."/>
            <person name="Goldberg J."/>
            <person name="Griggs A."/>
            <person name="Gujja S."/>
            <person name="Heilman E."/>
            <person name="Heiman D."/>
            <person name="Howarth C."/>
            <person name="Mehta T."/>
            <person name="Neiman D."/>
            <person name="Pearson M."/>
            <person name="Roberts A."/>
            <person name="Saif S."/>
            <person name="Shea T."/>
            <person name="Shenoy N."/>
            <person name="Sisk P."/>
            <person name="Stolte C."/>
            <person name="Sykes S."/>
            <person name="White J."/>
            <person name="Yandava C."/>
            <person name="Haas B."/>
            <person name="Nusbaum C."/>
            <person name="Birren B."/>
        </authorList>
    </citation>
    <scope>NUCLEOTIDE SEQUENCE [LARGE SCALE GENOMIC DNA]</scope>
    <source>
        <strain evidence="1">ATCC 50818</strain>
    </source>
</reference>
<gene>
    <name evidence="1" type="ORF">PTSG_12021</name>
</gene>
<evidence type="ECO:0000313" key="2">
    <source>
        <dbReference type="Proteomes" id="UP000007799"/>
    </source>
</evidence>
<name>F2U534_SALR5</name>
<dbReference type="OrthoDB" id="4521980at2759"/>
<dbReference type="RefSeq" id="XP_004995986.1">
    <property type="nucleotide sequence ID" value="XM_004995929.1"/>
</dbReference>
<organism evidence="2">
    <name type="scientific">Salpingoeca rosetta (strain ATCC 50818 / BSB-021)</name>
    <dbReference type="NCBI Taxonomy" id="946362"/>
    <lineage>
        <taxon>Eukaryota</taxon>
        <taxon>Choanoflagellata</taxon>
        <taxon>Craspedida</taxon>
        <taxon>Salpingoecidae</taxon>
        <taxon>Salpingoeca</taxon>
    </lineage>
</organism>
<keyword evidence="2" id="KW-1185">Reference proteome</keyword>
<evidence type="ECO:0000313" key="1">
    <source>
        <dbReference type="EMBL" id="EGD82750.1"/>
    </source>
</evidence>
<accession>F2U534</accession>
<dbReference type="KEGG" id="sre:PTSG_12021"/>
<dbReference type="EMBL" id="GL832961">
    <property type="protein sequence ID" value="EGD82750.1"/>
    <property type="molecule type" value="Genomic_DNA"/>
</dbReference>
<dbReference type="InParanoid" id="F2U534"/>
<proteinExistence type="predicted"/>
<dbReference type="GeneID" id="16076573"/>
<sequence length="143" mass="16889">MAEDEPGVSRPVQMGDWRIKPLPMQYTTVQLHRTFTPAQMQVLKKGIMPHEMEDKWFVYMQDNTLNLHRSWTGFCVYRVHFVEEDGQYRMLSADVNRNPDEYLNVDDQHDIEMISFLIDALFHLGHANYPDVPAVHANRQKQE</sequence>